<dbReference type="PROSITE" id="PS51206">
    <property type="entry name" value="SF3_HELICASE_1"/>
    <property type="match status" value="1"/>
</dbReference>
<evidence type="ECO:0000313" key="5">
    <source>
        <dbReference type="Proteomes" id="UP000008909"/>
    </source>
</evidence>
<sequence>MAGSPVYEGTEPSPTWSFNHWVEHQNAQPQSPDLFSDSAVDEEFWTSHQHNPAEADIVPVVETPPRQYRPPMLDLSNVWHSKRRQLFADESSQENNKLWTFIYRGTPPRFDRNTRANCLGTPPRFDRSTRANCLYVDHGDHFHFVFECCPQNKNRTIQRLIEAGNLDRRQTMNIMATVQPVINWNNFAAYLVRAAQTPIICVGKKLQHLRDDLYMIPRERKDCATLMRDERGVKQKMANITRKRRLDLLRSLVETYDARSFNELNLALTYDERDDIYGEYGPQWKETAEHCIQNYTMRILVEQQTSRFEDHIRTNSHNRDCQHPRDTLNGEDWLDLLLFVNRINKQQFLTDLTRVMNKQIDRKNAFVLEGPTTTGKTLFVKLIADNYIYGTVQRSGDHSQFFLMNLLNKALALMEEPRITQLTVNDFKELLGGNAFDIHVKHQKDERLTRLPVLITTNNDLTYYVLGEDGKAIKERCFYYKFFVKVGSDELPLPPCKLCSCHFRNWYFKSI</sequence>
<proteinExistence type="predicted"/>
<dbReference type="Gene3D" id="3.40.50.300">
    <property type="entry name" value="P-loop containing nucleotide triphosphate hydrolases"/>
    <property type="match status" value="1"/>
</dbReference>
<organism evidence="4 5">
    <name type="scientific">Clonorchis sinensis</name>
    <name type="common">Chinese liver fluke</name>
    <dbReference type="NCBI Taxonomy" id="79923"/>
    <lineage>
        <taxon>Eukaryota</taxon>
        <taxon>Metazoa</taxon>
        <taxon>Spiralia</taxon>
        <taxon>Lophotrochozoa</taxon>
        <taxon>Platyhelminthes</taxon>
        <taxon>Trematoda</taxon>
        <taxon>Digenea</taxon>
        <taxon>Opisthorchiida</taxon>
        <taxon>Opisthorchiata</taxon>
        <taxon>Opisthorchiidae</taxon>
        <taxon>Clonorchis</taxon>
    </lineage>
</organism>
<dbReference type="GO" id="GO:0019079">
    <property type="term" value="P:viral genome replication"/>
    <property type="evidence" value="ECO:0007669"/>
    <property type="project" value="InterPro"/>
</dbReference>
<dbReference type="Proteomes" id="UP000008909">
    <property type="component" value="Unassembled WGS sequence"/>
</dbReference>
<dbReference type="AlphaFoldDB" id="G7YXG1"/>
<dbReference type="GO" id="GO:0005524">
    <property type="term" value="F:ATP binding"/>
    <property type="evidence" value="ECO:0007669"/>
    <property type="project" value="UniProtKB-KW"/>
</dbReference>
<protein>
    <submittedName>
        <fullName evidence="4">Non-capsid protein NS-1</fullName>
    </submittedName>
</protein>
<evidence type="ECO:0000256" key="2">
    <source>
        <dbReference type="ARBA" id="ARBA00022840"/>
    </source>
</evidence>
<dbReference type="InterPro" id="IPR027417">
    <property type="entry name" value="P-loop_NTPase"/>
</dbReference>
<evidence type="ECO:0000313" key="4">
    <source>
        <dbReference type="EMBL" id="GAA57641.1"/>
    </source>
</evidence>
<gene>
    <name evidence="4" type="ORF">CLF_113008</name>
</gene>
<keyword evidence="2" id="KW-0067">ATP-binding</keyword>
<feature type="domain" description="SF3 helicase" evidence="3">
    <location>
        <begin position="340"/>
        <end position="495"/>
    </location>
</feature>
<reference evidence="4" key="1">
    <citation type="journal article" date="2011" name="Genome Biol.">
        <title>The draft genome of the carcinogenic human liver fluke Clonorchis sinensis.</title>
        <authorList>
            <person name="Wang X."/>
            <person name="Chen W."/>
            <person name="Huang Y."/>
            <person name="Sun J."/>
            <person name="Men J."/>
            <person name="Liu H."/>
            <person name="Luo F."/>
            <person name="Guo L."/>
            <person name="Lv X."/>
            <person name="Deng C."/>
            <person name="Zhou C."/>
            <person name="Fan Y."/>
            <person name="Li X."/>
            <person name="Huang L."/>
            <person name="Hu Y."/>
            <person name="Liang C."/>
            <person name="Hu X."/>
            <person name="Xu J."/>
            <person name="Yu X."/>
        </authorList>
    </citation>
    <scope>NUCLEOTIDE SEQUENCE [LARGE SCALE GENOMIC DNA]</scope>
    <source>
        <strain evidence="4">Henan</strain>
    </source>
</reference>
<dbReference type="SUPFAM" id="SSF52540">
    <property type="entry name" value="P-loop containing nucleoside triphosphate hydrolases"/>
    <property type="match status" value="1"/>
</dbReference>
<dbReference type="EMBL" id="DF144915">
    <property type="protein sequence ID" value="GAA57641.1"/>
    <property type="molecule type" value="Genomic_DNA"/>
</dbReference>
<name>G7YXG1_CLOSI</name>
<evidence type="ECO:0000259" key="3">
    <source>
        <dbReference type="PROSITE" id="PS51206"/>
    </source>
</evidence>
<keyword evidence="5" id="KW-1185">Reference proteome</keyword>
<dbReference type="Pfam" id="PF01057">
    <property type="entry name" value="Parvo_NS1"/>
    <property type="match status" value="1"/>
</dbReference>
<accession>G7YXG1</accession>
<evidence type="ECO:0000256" key="1">
    <source>
        <dbReference type="ARBA" id="ARBA00022741"/>
    </source>
</evidence>
<keyword evidence="1" id="KW-0547">Nucleotide-binding</keyword>
<reference key="2">
    <citation type="submission" date="2011-10" db="EMBL/GenBank/DDBJ databases">
        <title>The genome and transcriptome sequence of Clonorchis sinensis provide insights into the carcinogenic liver fluke.</title>
        <authorList>
            <person name="Wang X."/>
            <person name="Huang Y."/>
            <person name="Chen W."/>
            <person name="Liu H."/>
            <person name="Guo L."/>
            <person name="Chen Y."/>
            <person name="Luo F."/>
            <person name="Zhou W."/>
            <person name="Sun J."/>
            <person name="Mao Q."/>
            <person name="Liang P."/>
            <person name="Zhou C."/>
            <person name="Tian Y."/>
            <person name="Men J."/>
            <person name="Lv X."/>
            <person name="Huang L."/>
            <person name="Zhou J."/>
            <person name="Hu Y."/>
            <person name="Li R."/>
            <person name="Zhang F."/>
            <person name="Lei H."/>
            <person name="Li X."/>
            <person name="Hu X."/>
            <person name="Liang C."/>
            <person name="Xu J."/>
            <person name="Wu Z."/>
            <person name="Yu X."/>
        </authorList>
    </citation>
    <scope>NUCLEOTIDE SEQUENCE</scope>
    <source>
        <strain>Henan</strain>
    </source>
</reference>
<dbReference type="InterPro" id="IPR001257">
    <property type="entry name" value="Parvovirus_NS1_helicase"/>
</dbReference>
<dbReference type="InterPro" id="IPR014015">
    <property type="entry name" value="Helicase_SF3_DNA-vir"/>
</dbReference>